<protein>
    <submittedName>
        <fullName evidence="4">TonB-dependent outer membrane receptor</fullName>
    </submittedName>
</protein>
<name>K1TNA9_9ZZZZ</name>
<keyword evidence="2" id="KW-0472">Membrane</keyword>
<comment type="subcellular location">
    <subcellularLocation>
        <location evidence="1">Cell outer membrane</location>
    </subcellularLocation>
</comment>
<evidence type="ECO:0000313" key="4">
    <source>
        <dbReference type="EMBL" id="EKC60821.1"/>
    </source>
</evidence>
<accession>K1TNA9</accession>
<dbReference type="AlphaFoldDB" id="K1TNA9"/>
<evidence type="ECO:0000256" key="1">
    <source>
        <dbReference type="ARBA" id="ARBA00004442"/>
    </source>
</evidence>
<dbReference type="EMBL" id="AJWZ01006068">
    <property type="protein sequence ID" value="EKC60821.1"/>
    <property type="molecule type" value="Genomic_DNA"/>
</dbReference>
<dbReference type="SUPFAM" id="SSF56935">
    <property type="entry name" value="Porins"/>
    <property type="match status" value="1"/>
</dbReference>
<feature type="non-terminal residue" evidence="4">
    <location>
        <position position="1"/>
    </location>
</feature>
<reference evidence="4" key="1">
    <citation type="journal article" date="2013" name="Environ. Microbiol.">
        <title>Microbiota from the distal guts of lean and obese adolescents exhibit partial functional redundancy besides clear differences in community structure.</title>
        <authorList>
            <person name="Ferrer M."/>
            <person name="Ruiz A."/>
            <person name="Lanza F."/>
            <person name="Haange S.B."/>
            <person name="Oberbach A."/>
            <person name="Till H."/>
            <person name="Bargiela R."/>
            <person name="Campoy C."/>
            <person name="Segura M.T."/>
            <person name="Richter M."/>
            <person name="von Bergen M."/>
            <person name="Seifert J."/>
            <person name="Suarez A."/>
        </authorList>
    </citation>
    <scope>NUCLEOTIDE SEQUENCE</scope>
</reference>
<organism evidence="4">
    <name type="scientific">human gut metagenome</name>
    <dbReference type="NCBI Taxonomy" id="408170"/>
    <lineage>
        <taxon>unclassified sequences</taxon>
        <taxon>metagenomes</taxon>
        <taxon>organismal metagenomes</taxon>
    </lineage>
</organism>
<dbReference type="InterPro" id="IPR036942">
    <property type="entry name" value="Beta-barrel_TonB_sf"/>
</dbReference>
<dbReference type="GO" id="GO:0009279">
    <property type="term" value="C:cell outer membrane"/>
    <property type="evidence" value="ECO:0007669"/>
    <property type="project" value="UniProtKB-SubCell"/>
</dbReference>
<proteinExistence type="predicted"/>
<sequence length="102" mass="11484">SFLHMENPLIATPEHKLHAGADFTHGRWALASGIQYIAGLYTQTDPAATEEFVLWNLHASFRAARHFTLWVRGENLLAQRYEINAGYPMPRATAMAGIELDF</sequence>
<gene>
    <name evidence="4" type="ORF">OBE_08783</name>
</gene>
<comment type="caution">
    <text evidence="4">The sequence shown here is derived from an EMBL/GenBank/DDBJ whole genome shotgun (WGS) entry which is preliminary data.</text>
</comment>
<keyword evidence="4" id="KW-0675">Receptor</keyword>
<evidence type="ECO:0000256" key="3">
    <source>
        <dbReference type="ARBA" id="ARBA00023237"/>
    </source>
</evidence>
<evidence type="ECO:0000256" key="2">
    <source>
        <dbReference type="ARBA" id="ARBA00023136"/>
    </source>
</evidence>
<keyword evidence="3" id="KW-0998">Cell outer membrane</keyword>
<dbReference type="Gene3D" id="2.40.170.20">
    <property type="entry name" value="TonB-dependent receptor, beta-barrel domain"/>
    <property type="match status" value="1"/>
</dbReference>